<evidence type="ECO:0000256" key="4">
    <source>
        <dbReference type="ARBA" id="ARBA00022833"/>
    </source>
</evidence>
<dbReference type="EMBL" id="CP014228">
    <property type="protein sequence ID" value="AMD88300.1"/>
    <property type="molecule type" value="Genomic_DNA"/>
</dbReference>
<reference evidence="8" key="1">
    <citation type="submission" date="2016-02" db="EMBL/GenBank/DDBJ databases">
        <authorList>
            <person name="Holder M.E."/>
            <person name="Ajami N.J."/>
            <person name="Petrosino J.F."/>
        </authorList>
    </citation>
    <scope>NUCLEOTIDE SEQUENCE [LARGE SCALE GENOMIC DNA]</scope>
    <source>
        <strain evidence="8">CCUG 36733</strain>
    </source>
</reference>
<dbReference type="PANTHER" id="PTHR46015">
    <property type="entry name" value="ZGC:172121"/>
    <property type="match status" value="1"/>
</dbReference>
<dbReference type="GO" id="GO:0008270">
    <property type="term" value="F:zinc ion binding"/>
    <property type="evidence" value="ECO:0007669"/>
    <property type="project" value="InterPro"/>
</dbReference>
<gene>
    <name evidence="7" type="ORF">AXF14_12865</name>
</gene>
<evidence type="ECO:0000256" key="5">
    <source>
        <dbReference type="PROSITE-ProRule" id="PRU00333"/>
    </source>
</evidence>
<dbReference type="Pfam" id="PF02574">
    <property type="entry name" value="S-methyl_trans"/>
    <property type="match status" value="1"/>
</dbReference>
<proteinExistence type="predicted"/>
<evidence type="ECO:0000256" key="3">
    <source>
        <dbReference type="ARBA" id="ARBA00022723"/>
    </source>
</evidence>
<sequence>MRRSVSSLADVLAHGPVVLDGAMGTELDARGVDTRHSLWSALALLAEPDAVAAVHRDYLAAGARVLTTASYQASVPAFETAGMSSEDARLAIAASARLALDAAEDWERRYPGDRVTVAGGIGPYGAYLADGSEYTGDYHPTEAELAAVHRPRLEALAGEGLTDFALETMPRLDEAVAVAAWMREAVPGARCWVSFQVRPDGAHLADGTPLAEAAAWAEGEDVVLAVGLNCVAPEVVAPALEVLRSATSKPLVAYPNSGDAYDPVTKTWVEASAHERFTASADSWLDSGVGLLGGCCRTTPADTRALSAVVAARR</sequence>
<feature type="domain" description="Hcy-binding" evidence="6">
    <location>
        <begin position="5"/>
        <end position="310"/>
    </location>
</feature>
<dbReference type="InterPro" id="IPR017226">
    <property type="entry name" value="BHMT-like"/>
</dbReference>
<evidence type="ECO:0000256" key="2">
    <source>
        <dbReference type="ARBA" id="ARBA00022679"/>
    </source>
</evidence>
<name>A0A0X8JGA3_ACTRD</name>
<organism evidence="7 8">
    <name type="scientific">Actinomyces radicidentis</name>
    <dbReference type="NCBI Taxonomy" id="111015"/>
    <lineage>
        <taxon>Bacteria</taxon>
        <taxon>Bacillati</taxon>
        <taxon>Actinomycetota</taxon>
        <taxon>Actinomycetes</taxon>
        <taxon>Actinomycetales</taxon>
        <taxon>Actinomycetaceae</taxon>
        <taxon>Actinomyces</taxon>
    </lineage>
</organism>
<dbReference type="AlphaFoldDB" id="A0A0X8JGA3"/>
<dbReference type="NCBIfam" id="NF007020">
    <property type="entry name" value="PRK09485.1"/>
    <property type="match status" value="1"/>
</dbReference>
<evidence type="ECO:0000259" key="6">
    <source>
        <dbReference type="PROSITE" id="PS50970"/>
    </source>
</evidence>
<dbReference type="PANTHER" id="PTHR46015:SF1">
    <property type="entry name" value="HOMOCYSTEINE S-METHYLTRANSFERASE-LIKE ISOFORM 1"/>
    <property type="match status" value="1"/>
</dbReference>
<keyword evidence="4 5" id="KW-0862">Zinc</keyword>
<accession>A0A0X8JGA3</accession>
<dbReference type="STRING" id="111015.AXF14_12865"/>
<keyword evidence="8" id="KW-1185">Reference proteome</keyword>
<dbReference type="PIRSF" id="PIRSF037505">
    <property type="entry name" value="Betaine_HMT"/>
    <property type="match status" value="1"/>
</dbReference>
<dbReference type="InterPro" id="IPR003726">
    <property type="entry name" value="HCY_dom"/>
</dbReference>
<dbReference type="GO" id="GO:0032259">
    <property type="term" value="P:methylation"/>
    <property type="evidence" value="ECO:0007669"/>
    <property type="project" value="UniProtKB-KW"/>
</dbReference>
<dbReference type="KEGG" id="ard:AXF14_12865"/>
<comment type="cofactor">
    <cofactor evidence="5">
        <name>Zn(2+)</name>
        <dbReference type="ChEBI" id="CHEBI:29105"/>
    </cofactor>
</comment>
<dbReference type="GO" id="GO:0008898">
    <property type="term" value="F:S-adenosylmethionine-homocysteine S-methyltransferase activity"/>
    <property type="evidence" value="ECO:0007669"/>
    <property type="project" value="TreeGrafter"/>
</dbReference>
<evidence type="ECO:0000313" key="8">
    <source>
        <dbReference type="Proteomes" id="UP000065220"/>
    </source>
</evidence>
<dbReference type="InterPro" id="IPR036589">
    <property type="entry name" value="HCY_dom_sf"/>
</dbReference>
<protein>
    <submittedName>
        <fullName evidence="7">Homocysteine S-methyltransferase</fullName>
    </submittedName>
</protein>
<dbReference type="RefSeq" id="WP_067943779.1">
    <property type="nucleotide sequence ID" value="NZ_CP014228.1"/>
</dbReference>
<keyword evidence="3 5" id="KW-0479">Metal-binding</keyword>
<dbReference type="Gene3D" id="3.20.20.330">
    <property type="entry name" value="Homocysteine-binding-like domain"/>
    <property type="match status" value="1"/>
</dbReference>
<dbReference type="Proteomes" id="UP000065220">
    <property type="component" value="Chromosome"/>
</dbReference>
<dbReference type="PROSITE" id="PS50970">
    <property type="entry name" value="HCY"/>
    <property type="match status" value="1"/>
</dbReference>
<feature type="binding site" evidence="5">
    <location>
        <position position="295"/>
    </location>
    <ligand>
        <name>Zn(2+)</name>
        <dbReference type="ChEBI" id="CHEBI:29105"/>
    </ligand>
</feature>
<feature type="binding site" evidence="5">
    <location>
        <position position="230"/>
    </location>
    <ligand>
        <name>Zn(2+)</name>
        <dbReference type="ChEBI" id="CHEBI:29105"/>
    </ligand>
</feature>
<evidence type="ECO:0000313" key="7">
    <source>
        <dbReference type="EMBL" id="AMD88300.1"/>
    </source>
</evidence>
<dbReference type="GO" id="GO:0009086">
    <property type="term" value="P:methionine biosynthetic process"/>
    <property type="evidence" value="ECO:0007669"/>
    <property type="project" value="InterPro"/>
</dbReference>
<keyword evidence="1 5" id="KW-0489">Methyltransferase</keyword>
<feature type="binding site" evidence="5">
    <location>
        <position position="296"/>
    </location>
    <ligand>
        <name>Zn(2+)</name>
        <dbReference type="ChEBI" id="CHEBI:29105"/>
    </ligand>
</feature>
<dbReference type="SUPFAM" id="SSF82282">
    <property type="entry name" value="Homocysteine S-methyltransferase"/>
    <property type="match status" value="1"/>
</dbReference>
<keyword evidence="2 5" id="KW-0808">Transferase</keyword>
<dbReference type="InterPro" id="IPR051486">
    <property type="entry name" value="Hcy_S-methyltransferase"/>
</dbReference>
<evidence type="ECO:0000256" key="1">
    <source>
        <dbReference type="ARBA" id="ARBA00022603"/>
    </source>
</evidence>
<dbReference type="GO" id="GO:0033528">
    <property type="term" value="P:S-methylmethionine cycle"/>
    <property type="evidence" value="ECO:0007669"/>
    <property type="project" value="TreeGrafter"/>
</dbReference>
<dbReference type="OrthoDB" id="9803687at2"/>